<dbReference type="RefSeq" id="WP_378283072.1">
    <property type="nucleotide sequence ID" value="NZ_JBHSON010000022.1"/>
</dbReference>
<accession>A0ABW0ZYR5</accession>
<name>A0ABW0ZYR5_9ACTN</name>
<dbReference type="Proteomes" id="UP001596074">
    <property type="component" value="Unassembled WGS sequence"/>
</dbReference>
<dbReference type="Pfam" id="PF01575">
    <property type="entry name" value="MaoC_dehydratas"/>
    <property type="match status" value="1"/>
</dbReference>
<dbReference type="PANTHER" id="PTHR43841">
    <property type="entry name" value="3-HYDROXYACYL-THIOESTER DEHYDRATASE HTDX-RELATED"/>
    <property type="match status" value="1"/>
</dbReference>
<evidence type="ECO:0000259" key="2">
    <source>
        <dbReference type="Pfam" id="PF01575"/>
    </source>
</evidence>
<proteinExistence type="inferred from homology"/>
<gene>
    <name evidence="3" type="ORF">ACFPZN_17625</name>
</gene>
<dbReference type="InterPro" id="IPR002539">
    <property type="entry name" value="MaoC-like_dom"/>
</dbReference>
<reference evidence="4" key="1">
    <citation type="journal article" date="2019" name="Int. J. Syst. Evol. Microbiol.">
        <title>The Global Catalogue of Microorganisms (GCM) 10K type strain sequencing project: providing services to taxonomists for standard genome sequencing and annotation.</title>
        <authorList>
            <consortium name="The Broad Institute Genomics Platform"/>
            <consortium name="The Broad Institute Genome Sequencing Center for Infectious Disease"/>
            <person name="Wu L."/>
            <person name="Ma J."/>
        </authorList>
    </citation>
    <scope>NUCLEOTIDE SEQUENCE [LARGE SCALE GENOMIC DNA]</scope>
    <source>
        <strain evidence="4">KCTC 42087</strain>
    </source>
</reference>
<protein>
    <submittedName>
        <fullName evidence="3">MaoC/PaaZ C-terminal domain-containing protein</fullName>
    </submittedName>
</protein>
<evidence type="ECO:0000313" key="3">
    <source>
        <dbReference type="EMBL" id="MFC5747453.1"/>
    </source>
</evidence>
<evidence type="ECO:0000256" key="1">
    <source>
        <dbReference type="ARBA" id="ARBA00005254"/>
    </source>
</evidence>
<evidence type="ECO:0000313" key="4">
    <source>
        <dbReference type="Proteomes" id="UP001596074"/>
    </source>
</evidence>
<sequence>MSLATGAPEAGAAGPERVFGPVTRTDIVRYAGASGDFNPLHHDEARAREAGLPAVLSIGMYQGGLLGTYVTDWLGTAFLHRFRLRFSDRVWPGDVLACTGTVTSATPVDGAVRVVAELRCVRQTGDVAVTAVAEYLWGRP</sequence>
<keyword evidence="4" id="KW-1185">Reference proteome</keyword>
<dbReference type="PANTHER" id="PTHR43841:SF3">
    <property type="entry name" value="(3R)-HYDROXYACYL-ACP DEHYDRATASE SUBUNIT HADB"/>
    <property type="match status" value="1"/>
</dbReference>
<comment type="similarity">
    <text evidence="1">Belongs to the enoyl-CoA hydratase/isomerase family.</text>
</comment>
<dbReference type="SUPFAM" id="SSF54637">
    <property type="entry name" value="Thioesterase/thiol ester dehydrase-isomerase"/>
    <property type="match status" value="1"/>
</dbReference>
<dbReference type="EMBL" id="JBHSON010000022">
    <property type="protein sequence ID" value="MFC5747453.1"/>
    <property type="molecule type" value="Genomic_DNA"/>
</dbReference>
<organism evidence="3 4">
    <name type="scientific">Actinomadura rugatobispora</name>
    <dbReference type="NCBI Taxonomy" id="1994"/>
    <lineage>
        <taxon>Bacteria</taxon>
        <taxon>Bacillati</taxon>
        <taxon>Actinomycetota</taxon>
        <taxon>Actinomycetes</taxon>
        <taxon>Streptosporangiales</taxon>
        <taxon>Thermomonosporaceae</taxon>
        <taxon>Actinomadura</taxon>
    </lineage>
</organism>
<comment type="caution">
    <text evidence="3">The sequence shown here is derived from an EMBL/GenBank/DDBJ whole genome shotgun (WGS) entry which is preliminary data.</text>
</comment>
<dbReference type="Gene3D" id="3.10.129.10">
    <property type="entry name" value="Hotdog Thioesterase"/>
    <property type="match status" value="1"/>
</dbReference>
<feature type="domain" description="MaoC-like" evidence="2">
    <location>
        <begin position="21"/>
        <end position="115"/>
    </location>
</feature>
<dbReference type="InterPro" id="IPR029069">
    <property type="entry name" value="HotDog_dom_sf"/>
</dbReference>